<gene>
    <name evidence="3" type="ORF">KDU71_21175</name>
</gene>
<dbReference type="GO" id="GO:0004519">
    <property type="term" value="F:endonuclease activity"/>
    <property type="evidence" value="ECO:0007669"/>
    <property type="project" value="UniProtKB-KW"/>
</dbReference>
<dbReference type="Gene3D" id="3.60.10.10">
    <property type="entry name" value="Endonuclease/exonuclease/phosphatase"/>
    <property type="match status" value="1"/>
</dbReference>
<protein>
    <submittedName>
        <fullName evidence="3">Endonuclease/exonuclease/phosphatase family protein</fullName>
    </submittedName>
</protein>
<dbReference type="Pfam" id="PF03372">
    <property type="entry name" value="Exo_endo_phos"/>
    <property type="match status" value="1"/>
</dbReference>
<sequence>MKSTLLLIILYLLSNVISLAQNSEDSTSIKVLSFNILHGATTQNTFDLDAIAQVIIDANPDFVALQEVDYKTNRAHQYDLATELGWRSKLLPLFGRAMYFDGGEYGVAILSKHTLIASENMALPTKAGDEPRTALSVTSILPGSDTIVFIATHLDHLKDGASRLLQAQQLQDVSTKLNHPAIIAGDLNAPPGSPAIELLEQHWLSSYKHDNPHPTYPSHQPEVKIDYVMMKPASRWQVVQREVIADTIVSDHCAYLVTLKLLKD</sequence>
<accession>A0A941IYP1</accession>
<dbReference type="RefSeq" id="WP_212193120.1">
    <property type="nucleotide sequence ID" value="NZ_JAGTAR010000049.1"/>
</dbReference>
<proteinExistence type="predicted"/>
<evidence type="ECO:0000313" key="4">
    <source>
        <dbReference type="Proteomes" id="UP000679220"/>
    </source>
</evidence>
<dbReference type="InterPro" id="IPR005135">
    <property type="entry name" value="Endo/exonuclease/phosphatase"/>
</dbReference>
<evidence type="ECO:0000259" key="2">
    <source>
        <dbReference type="Pfam" id="PF03372"/>
    </source>
</evidence>
<dbReference type="PANTHER" id="PTHR14859:SF15">
    <property type="entry name" value="ENDONUCLEASE_EXONUCLEASE_PHOSPHATASE DOMAIN-CONTAINING PROTEIN"/>
    <property type="match status" value="1"/>
</dbReference>
<dbReference type="SUPFAM" id="SSF56219">
    <property type="entry name" value="DNase I-like"/>
    <property type="match status" value="1"/>
</dbReference>
<dbReference type="Proteomes" id="UP000679220">
    <property type="component" value="Unassembled WGS sequence"/>
</dbReference>
<keyword evidence="3" id="KW-0255">Endonuclease</keyword>
<keyword evidence="1" id="KW-0732">Signal</keyword>
<organism evidence="3 4">
    <name type="scientific">Carboxylicivirga sediminis</name>
    <dbReference type="NCBI Taxonomy" id="2006564"/>
    <lineage>
        <taxon>Bacteria</taxon>
        <taxon>Pseudomonadati</taxon>
        <taxon>Bacteroidota</taxon>
        <taxon>Bacteroidia</taxon>
        <taxon>Marinilabiliales</taxon>
        <taxon>Marinilabiliaceae</taxon>
        <taxon>Carboxylicivirga</taxon>
    </lineage>
</organism>
<dbReference type="PANTHER" id="PTHR14859">
    <property type="entry name" value="CALCOFLUOR WHITE HYPERSENSITIVE PROTEIN PRECURSOR"/>
    <property type="match status" value="1"/>
</dbReference>
<feature type="chain" id="PRO_5037646622" evidence="1">
    <location>
        <begin position="21"/>
        <end position="264"/>
    </location>
</feature>
<dbReference type="EMBL" id="JAGTAR010000049">
    <property type="protein sequence ID" value="MBR8538096.1"/>
    <property type="molecule type" value="Genomic_DNA"/>
</dbReference>
<dbReference type="AlphaFoldDB" id="A0A941IYP1"/>
<reference evidence="3" key="2">
    <citation type="submission" date="2021-04" db="EMBL/GenBank/DDBJ databases">
        <authorList>
            <person name="Zhang T."/>
            <person name="Zhang Y."/>
            <person name="Lu D."/>
            <person name="Zuo D."/>
            <person name="Du Z."/>
        </authorList>
    </citation>
    <scope>NUCLEOTIDE SEQUENCE</scope>
    <source>
        <strain evidence="3">JR1</strain>
    </source>
</reference>
<evidence type="ECO:0000256" key="1">
    <source>
        <dbReference type="SAM" id="SignalP"/>
    </source>
</evidence>
<comment type="caution">
    <text evidence="3">The sequence shown here is derived from an EMBL/GenBank/DDBJ whole genome shotgun (WGS) entry which is preliminary data.</text>
</comment>
<feature type="signal peptide" evidence="1">
    <location>
        <begin position="1"/>
        <end position="20"/>
    </location>
</feature>
<reference evidence="3" key="1">
    <citation type="journal article" date="2018" name="Int. J. Syst. Evol. Microbiol.">
        <title>Carboxylicivirga sediminis sp. nov., isolated from coastal sediment.</title>
        <authorList>
            <person name="Wang F.Q."/>
            <person name="Ren L.H."/>
            <person name="Zou R.J."/>
            <person name="Sun Y.Z."/>
            <person name="Liu X.J."/>
            <person name="Jiang F."/>
            <person name="Liu L.J."/>
        </authorList>
    </citation>
    <scope>NUCLEOTIDE SEQUENCE</scope>
    <source>
        <strain evidence="3">JR1</strain>
    </source>
</reference>
<evidence type="ECO:0000313" key="3">
    <source>
        <dbReference type="EMBL" id="MBR8538096.1"/>
    </source>
</evidence>
<dbReference type="GO" id="GO:0016020">
    <property type="term" value="C:membrane"/>
    <property type="evidence" value="ECO:0007669"/>
    <property type="project" value="GOC"/>
</dbReference>
<dbReference type="InterPro" id="IPR036691">
    <property type="entry name" value="Endo/exonu/phosph_ase_sf"/>
</dbReference>
<name>A0A941IYP1_9BACT</name>
<keyword evidence="3" id="KW-0378">Hydrolase</keyword>
<keyword evidence="4" id="KW-1185">Reference proteome</keyword>
<dbReference type="InterPro" id="IPR051916">
    <property type="entry name" value="GPI-anchor_lipid_remodeler"/>
</dbReference>
<feature type="domain" description="Endonuclease/exonuclease/phosphatase" evidence="2">
    <location>
        <begin position="32"/>
        <end position="252"/>
    </location>
</feature>
<keyword evidence="3" id="KW-0540">Nuclease</keyword>
<dbReference type="GO" id="GO:0006506">
    <property type="term" value="P:GPI anchor biosynthetic process"/>
    <property type="evidence" value="ECO:0007669"/>
    <property type="project" value="TreeGrafter"/>
</dbReference>